<reference evidence="4" key="1">
    <citation type="journal article" date="2018" name="Proc. Natl. Acad. Sci. U.S.A.">
        <title>Linking secondary metabolites to gene clusters through genome sequencing of six diverse Aspergillus species.</title>
        <authorList>
            <person name="Kaerboelling I."/>
            <person name="Vesth T.C."/>
            <person name="Frisvad J.C."/>
            <person name="Nybo J.L."/>
            <person name="Theobald S."/>
            <person name="Kuo A."/>
            <person name="Bowyer P."/>
            <person name="Matsuda Y."/>
            <person name="Mondo S."/>
            <person name="Lyhne E.K."/>
            <person name="Kogle M.E."/>
            <person name="Clum A."/>
            <person name="Lipzen A."/>
            <person name="Salamov A."/>
            <person name="Ngan C.Y."/>
            <person name="Daum C."/>
            <person name="Chiniquy J."/>
            <person name="Barry K."/>
            <person name="LaButti K."/>
            <person name="Haridas S."/>
            <person name="Simmons B.A."/>
            <person name="Magnuson J.K."/>
            <person name="Mortensen U.H."/>
            <person name="Larsen T.O."/>
            <person name="Grigoriev I.V."/>
            <person name="Baker S.E."/>
            <person name="Andersen M.R."/>
        </authorList>
    </citation>
    <scope>NUCLEOTIDE SEQUENCE [LARGE SCALE GENOMIC DNA]</scope>
    <source>
        <strain evidence="4">IBT 16806</strain>
    </source>
</reference>
<feature type="region of interest" description="Disordered" evidence="2">
    <location>
        <begin position="160"/>
        <end position="181"/>
    </location>
</feature>
<dbReference type="InterPro" id="IPR007612">
    <property type="entry name" value="LOR"/>
</dbReference>
<keyword evidence="4" id="KW-1185">Reference proteome</keyword>
<dbReference type="GeneID" id="36536891"/>
<comment type="caution">
    <text evidence="3">The sequence shown here is derived from an EMBL/GenBank/DDBJ whole genome shotgun (WGS) entry which is preliminary data.</text>
</comment>
<gene>
    <name evidence="3" type="ORF">P174DRAFT_457633</name>
</gene>
<dbReference type="STRING" id="1392255.A0A2I1CGY6"/>
<proteinExistence type="inferred from homology"/>
<organism evidence="3 4">
    <name type="scientific">Aspergillus novofumigatus (strain IBT 16806)</name>
    <dbReference type="NCBI Taxonomy" id="1392255"/>
    <lineage>
        <taxon>Eukaryota</taxon>
        <taxon>Fungi</taxon>
        <taxon>Dikarya</taxon>
        <taxon>Ascomycota</taxon>
        <taxon>Pezizomycotina</taxon>
        <taxon>Eurotiomycetes</taxon>
        <taxon>Eurotiomycetidae</taxon>
        <taxon>Eurotiales</taxon>
        <taxon>Aspergillaceae</taxon>
        <taxon>Aspergillus</taxon>
        <taxon>Aspergillus subgen. Fumigati</taxon>
    </lineage>
</organism>
<dbReference type="InterPro" id="IPR038595">
    <property type="entry name" value="LOR_sf"/>
</dbReference>
<protein>
    <submittedName>
        <fullName evidence="3">Uncharacterized protein</fullName>
    </submittedName>
</protein>
<sequence length="181" mass="19693">MQLKWQCLMHSNSWSAGDFTISTVPVPSDDSPPQTLFPVDGDFASVSHRRRIQDATGLPLFDIARKRLGHMLKDKFDVHLCNTAGGDGRREEIVLSVRGQDICKSRTHVYYGDSVGDDLQIEGYGRDICTGEEAGVWEIEAAIIGVLLAAMLYQSSVKGKAPESFGEGDSAVGTSEKASLM</sequence>
<feature type="compositionally biased region" description="Polar residues" evidence="2">
    <location>
        <begin position="172"/>
        <end position="181"/>
    </location>
</feature>
<dbReference type="EMBL" id="MSZS01000002">
    <property type="protein sequence ID" value="PKX96888.1"/>
    <property type="molecule type" value="Genomic_DNA"/>
</dbReference>
<dbReference type="Gene3D" id="2.40.160.200">
    <property type="entry name" value="LURP1-related"/>
    <property type="match status" value="1"/>
</dbReference>
<dbReference type="SUPFAM" id="SSF54518">
    <property type="entry name" value="Tubby C-terminal domain-like"/>
    <property type="match status" value="1"/>
</dbReference>
<dbReference type="VEuPathDB" id="FungiDB:P174DRAFT_457633"/>
<dbReference type="RefSeq" id="XP_024685483.1">
    <property type="nucleotide sequence ID" value="XM_024829565.1"/>
</dbReference>
<dbReference type="Proteomes" id="UP000234474">
    <property type="component" value="Unassembled WGS sequence"/>
</dbReference>
<evidence type="ECO:0000313" key="3">
    <source>
        <dbReference type="EMBL" id="PKX96888.1"/>
    </source>
</evidence>
<dbReference type="InterPro" id="IPR025659">
    <property type="entry name" value="Tubby-like_C"/>
</dbReference>
<evidence type="ECO:0000256" key="2">
    <source>
        <dbReference type="SAM" id="MobiDB-lite"/>
    </source>
</evidence>
<dbReference type="Pfam" id="PF04525">
    <property type="entry name" value="LOR"/>
    <property type="match status" value="1"/>
</dbReference>
<name>A0A2I1CGY6_ASPN1</name>
<accession>A0A2I1CGY6</accession>
<dbReference type="OrthoDB" id="97518at2759"/>
<evidence type="ECO:0000313" key="4">
    <source>
        <dbReference type="Proteomes" id="UP000234474"/>
    </source>
</evidence>
<comment type="similarity">
    <text evidence="1">Belongs to the LOR family.</text>
</comment>
<dbReference type="AlphaFoldDB" id="A0A2I1CGY6"/>
<evidence type="ECO:0000256" key="1">
    <source>
        <dbReference type="ARBA" id="ARBA00005437"/>
    </source>
</evidence>